<keyword evidence="5" id="KW-0963">Cytoplasm</keyword>
<gene>
    <name evidence="5" type="primary">proC</name>
    <name evidence="11" type="ORF">AK829_08740</name>
</gene>
<dbReference type="InterPro" id="IPR000304">
    <property type="entry name" value="Pyrroline-COOH_reductase"/>
</dbReference>
<dbReference type="KEGG" id="crie:AK829_08740"/>
<evidence type="ECO:0000256" key="1">
    <source>
        <dbReference type="ARBA" id="ARBA00005525"/>
    </source>
</evidence>
<comment type="function">
    <text evidence="4 5">Catalyzes the reduction of 1-pyrroline-5-carboxylate (PCA) to L-proline.</text>
</comment>
<dbReference type="InterPro" id="IPR029036">
    <property type="entry name" value="P5CR_dimer"/>
</dbReference>
<keyword evidence="2 5" id="KW-0521">NADP</keyword>
<dbReference type="HAMAP" id="MF_01925">
    <property type="entry name" value="P5C_reductase"/>
    <property type="match status" value="1"/>
</dbReference>
<dbReference type="UniPathway" id="UPA00098">
    <property type="reaction ID" value="UER00361"/>
</dbReference>
<organism evidence="11 12">
    <name type="scientific">Corynebacterium riegelii</name>
    <dbReference type="NCBI Taxonomy" id="156976"/>
    <lineage>
        <taxon>Bacteria</taxon>
        <taxon>Bacillati</taxon>
        <taxon>Actinomycetota</taxon>
        <taxon>Actinomycetes</taxon>
        <taxon>Mycobacteriales</taxon>
        <taxon>Corynebacteriaceae</taxon>
        <taxon>Corynebacterium</taxon>
    </lineage>
</organism>
<evidence type="ECO:0000256" key="7">
    <source>
        <dbReference type="PIRSR" id="PIRSR000193-1"/>
    </source>
</evidence>
<dbReference type="PIRSF" id="PIRSF000193">
    <property type="entry name" value="Pyrrol-5-carb_rd"/>
    <property type="match status" value="1"/>
</dbReference>
<evidence type="ECO:0000256" key="2">
    <source>
        <dbReference type="ARBA" id="ARBA00022857"/>
    </source>
</evidence>
<dbReference type="Pfam" id="PF03807">
    <property type="entry name" value="F420_oxidored"/>
    <property type="match status" value="1"/>
</dbReference>
<dbReference type="PANTHER" id="PTHR11645:SF0">
    <property type="entry name" value="PYRROLINE-5-CARBOXYLATE REDUCTASE 3"/>
    <property type="match status" value="1"/>
</dbReference>
<feature type="domain" description="Pyrroline-5-carboxylate reductase catalytic N-terminal" evidence="9">
    <location>
        <begin position="3"/>
        <end position="100"/>
    </location>
</feature>
<evidence type="ECO:0000256" key="8">
    <source>
        <dbReference type="RuleBase" id="RU003903"/>
    </source>
</evidence>
<dbReference type="AlphaFoldDB" id="A0A0K1RCR6"/>
<dbReference type="EC" id="1.5.1.2" evidence="5 6"/>
<evidence type="ECO:0000256" key="5">
    <source>
        <dbReference type="HAMAP-Rule" id="MF_01925"/>
    </source>
</evidence>
<comment type="similarity">
    <text evidence="1 5 8">Belongs to the pyrroline-5-carboxylate reductase family.</text>
</comment>
<dbReference type="RefSeq" id="WP_052205497.1">
    <property type="nucleotide sequence ID" value="NZ_CP012342.1"/>
</dbReference>
<keyword evidence="12" id="KW-1185">Reference proteome</keyword>
<dbReference type="PROSITE" id="PS00521">
    <property type="entry name" value="P5CR"/>
    <property type="match status" value="1"/>
</dbReference>
<feature type="binding site" evidence="7">
    <location>
        <position position="55"/>
    </location>
    <ligand>
        <name>NADPH</name>
        <dbReference type="ChEBI" id="CHEBI:57783"/>
    </ligand>
</feature>
<dbReference type="InterPro" id="IPR008927">
    <property type="entry name" value="6-PGluconate_DH-like_C_sf"/>
</dbReference>
<dbReference type="InterPro" id="IPR053790">
    <property type="entry name" value="P5CR-like_CS"/>
</dbReference>
<dbReference type="Pfam" id="PF14748">
    <property type="entry name" value="P5CR_dimer"/>
    <property type="match status" value="1"/>
</dbReference>
<dbReference type="PANTHER" id="PTHR11645">
    <property type="entry name" value="PYRROLINE-5-CARBOXYLATE REDUCTASE"/>
    <property type="match status" value="1"/>
</dbReference>
<evidence type="ECO:0000259" key="9">
    <source>
        <dbReference type="Pfam" id="PF03807"/>
    </source>
</evidence>
<sequence>MQKIAVLGAGNIGEALIAGLLNSGVDPKQIVATNRSEEASASIAQRYGVLTETDNRAAVDEADVAVLCVKPAQIPQLLDEISDQVDRNDTGTVLVSMAAGVSLAAMQDAISTAGAPIARVMPNTPMLVGKGVLAVAYGRYVDDEQRTLVRDLLQAAGKVVEVNESQLDAVTAISGSGPAYYFLMTEALVDAGVALGLNRELAAELAVSTAAGAGAMLEGEYTPAELRAAVSSPAGTTVAAIRELEESGLRGALYRATEACAERSAELGNH</sequence>
<evidence type="ECO:0000313" key="11">
    <source>
        <dbReference type="EMBL" id="AKV59222.1"/>
    </source>
</evidence>
<dbReference type="STRING" id="156976.AK829_08740"/>
<keyword evidence="5 8" id="KW-0028">Amino-acid biosynthesis</keyword>
<evidence type="ECO:0000256" key="6">
    <source>
        <dbReference type="NCBIfam" id="TIGR00112"/>
    </source>
</evidence>
<evidence type="ECO:0000256" key="3">
    <source>
        <dbReference type="ARBA" id="ARBA00023002"/>
    </source>
</evidence>
<dbReference type="Proteomes" id="UP000060016">
    <property type="component" value="Chromosome"/>
</dbReference>
<reference evidence="11 12" key="1">
    <citation type="submission" date="2015-08" db="EMBL/GenBank/DDBJ databases">
        <authorList>
            <person name="Babu N.S."/>
            <person name="Beckwith C.J."/>
            <person name="Beseler K.G."/>
            <person name="Brison A."/>
            <person name="Carone J.V."/>
            <person name="Caskin T.P."/>
            <person name="Diamond M."/>
            <person name="Durham M.E."/>
            <person name="Foxe J.M."/>
            <person name="Go M."/>
            <person name="Henderson B.A."/>
            <person name="Jones I.B."/>
            <person name="McGettigan J.A."/>
            <person name="Micheletti S.J."/>
            <person name="Nasrallah M.E."/>
            <person name="Ortiz D."/>
            <person name="Piller C.R."/>
            <person name="Privatt S.R."/>
            <person name="Schneider S.L."/>
            <person name="Sharp S."/>
            <person name="Smith T.C."/>
            <person name="Stanton J.D."/>
            <person name="Ullery H.E."/>
            <person name="Wilson R.J."/>
            <person name="Serrano M.G."/>
            <person name="Buck G."/>
            <person name="Lee V."/>
            <person name="Wang Y."/>
            <person name="Carvalho R."/>
            <person name="Voegtly L."/>
            <person name="Shi R."/>
            <person name="Duckworth R."/>
            <person name="Johnson A."/>
            <person name="Loviza R."/>
            <person name="Walstead R."/>
            <person name="Shah Z."/>
            <person name="Kiflezghi M."/>
            <person name="Wade K."/>
            <person name="Ball S.L."/>
            <person name="Bradley K.W."/>
            <person name="Asai D.J."/>
            <person name="Bowman C.A."/>
            <person name="Russell D.A."/>
            <person name="Pope W.H."/>
            <person name="Jacobs-Sera D."/>
            <person name="Hendrix R.W."/>
            <person name="Hatfull G.F."/>
        </authorList>
    </citation>
    <scope>NUCLEOTIDE SEQUENCE [LARGE SCALE GENOMIC DNA]</scope>
    <source>
        <strain evidence="11 12">PUDD_83A45</strain>
    </source>
</reference>
<dbReference type="InterPro" id="IPR028939">
    <property type="entry name" value="P5C_Rdtase_cat_N"/>
</dbReference>
<dbReference type="PATRIC" id="fig|156976.3.peg.1751"/>
<dbReference type="InterPro" id="IPR036291">
    <property type="entry name" value="NAD(P)-bd_dom_sf"/>
</dbReference>
<dbReference type="GO" id="GO:0055129">
    <property type="term" value="P:L-proline biosynthetic process"/>
    <property type="evidence" value="ECO:0007669"/>
    <property type="project" value="UniProtKB-UniRule"/>
</dbReference>
<dbReference type="Gene3D" id="3.40.50.720">
    <property type="entry name" value="NAD(P)-binding Rossmann-like Domain"/>
    <property type="match status" value="1"/>
</dbReference>
<evidence type="ECO:0000259" key="10">
    <source>
        <dbReference type="Pfam" id="PF14748"/>
    </source>
</evidence>
<dbReference type="SUPFAM" id="SSF48179">
    <property type="entry name" value="6-phosphogluconate dehydrogenase C-terminal domain-like"/>
    <property type="match status" value="1"/>
</dbReference>
<proteinExistence type="inferred from homology"/>
<keyword evidence="3 5" id="KW-0560">Oxidoreductase</keyword>
<evidence type="ECO:0000313" key="12">
    <source>
        <dbReference type="Proteomes" id="UP000060016"/>
    </source>
</evidence>
<keyword evidence="5 8" id="KW-0641">Proline biosynthesis</keyword>
<dbReference type="EMBL" id="CP012342">
    <property type="protein sequence ID" value="AKV59222.1"/>
    <property type="molecule type" value="Genomic_DNA"/>
</dbReference>
<name>A0A0K1RCR6_9CORY</name>
<comment type="catalytic activity">
    <reaction evidence="5">
        <text>L-proline + NAD(+) = (S)-1-pyrroline-5-carboxylate + NADH + 2 H(+)</text>
        <dbReference type="Rhea" id="RHEA:14105"/>
        <dbReference type="ChEBI" id="CHEBI:15378"/>
        <dbReference type="ChEBI" id="CHEBI:17388"/>
        <dbReference type="ChEBI" id="CHEBI:57540"/>
        <dbReference type="ChEBI" id="CHEBI:57945"/>
        <dbReference type="ChEBI" id="CHEBI:60039"/>
        <dbReference type="EC" id="1.5.1.2"/>
    </reaction>
</comment>
<accession>A0A0K1RCR6</accession>
<dbReference type="SUPFAM" id="SSF51735">
    <property type="entry name" value="NAD(P)-binding Rossmann-fold domains"/>
    <property type="match status" value="1"/>
</dbReference>
<feature type="domain" description="Pyrroline-5-carboxylate reductase dimerisation" evidence="10">
    <location>
        <begin position="164"/>
        <end position="267"/>
    </location>
</feature>
<dbReference type="Gene3D" id="1.10.3730.10">
    <property type="entry name" value="ProC C-terminal domain-like"/>
    <property type="match status" value="1"/>
</dbReference>
<dbReference type="FunFam" id="1.10.3730.10:FF:000001">
    <property type="entry name" value="Pyrroline-5-carboxylate reductase"/>
    <property type="match status" value="1"/>
</dbReference>
<dbReference type="NCBIfam" id="TIGR00112">
    <property type="entry name" value="proC"/>
    <property type="match status" value="1"/>
</dbReference>
<comment type="pathway">
    <text evidence="5 8">Amino-acid biosynthesis; L-proline biosynthesis; L-proline from L-glutamate 5-semialdehyde: step 1/1.</text>
</comment>
<comment type="subcellular location">
    <subcellularLocation>
        <location evidence="5">Cytoplasm</location>
    </subcellularLocation>
</comment>
<comment type="catalytic activity">
    <reaction evidence="5 8">
        <text>L-proline + NADP(+) = (S)-1-pyrroline-5-carboxylate + NADPH + 2 H(+)</text>
        <dbReference type="Rhea" id="RHEA:14109"/>
        <dbReference type="ChEBI" id="CHEBI:15378"/>
        <dbReference type="ChEBI" id="CHEBI:17388"/>
        <dbReference type="ChEBI" id="CHEBI:57783"/>
        <dbReference type="ChEBI" id="CHEBI:58349"/>
        <dbReference type="ChEBI" id="CHEBI:60039"/>
        <dbReference type="EC" id="1.5.1.2"/>
    </reaction>
</comment>
<dbReference type="GO" id="GO:0005737">
    <property type="term" value="C:cytoplasm"/>
    <property type="evidence" value="ECO:0007669"/>
    <property type="project" value="UniProtKB-SubCell"/>
</dbReference>
<evidence type="ECO:0000256" key="4">
    <source>
        <dbReference type="ARBA" id="ARBA00058118"/>
    </source>
</evidence>
<protein>
    <recommendedName>
        <fullName evidence="5 6">Pyrroline-5-carboxylate reductase</fullName>
        <shortName evidence="5">P5C reductase</shortName>
        <shortName evidence="5">P5CR</shortName>
        <ecNumber evidence="5 6">1.5.1.2</ecNumber>
    </recommendedName>
    <alternativeName>
        <fullName evidence="5">PCA reductase</fullName>
    </alternativeName>
</protein>
<dbReference type="GO" id="GO:0004735">
    <property type="term" value="F:pyrroline-5-carboxylate reductase activity"/>
    <property type="evidence" value="ECO:0007669"/>
    <property type="project" value="UniProtKB-UniRule"/>
</dbReference>